<comment type="caution">
    <text evidence="2">The sequence shown here is derived from an EMBL/GenBank/DDBJ whole genome shotgun (WGS) entry which is preliminary data.</text>
</comment>
<protein>
    <submittedName>
        <fullName evidence="2">Uncharacterized protein</fullName>
    </submittedName>
</protein>
<dbReference type="OrthoDB" id="548813at2759"/>
<organism evidence="2 3">
    <name type="scientific">Gonium pectorale</name>
    <name type="common">Green alga</name>
    <dbReference type="NCBI Taxonomy" id="33097"/>
    <lineage>
        <taxon>Eukaryota</taxon>
        <taxon>Viridiplantae</taxon>
        <taxon>Chlorophyta</taxon>
        <taxon>core chlorophytes</taxon>
        <taxon>Chlorophyceae</taxon>
        <taxon>CS clade</taxon>
        <taxon>Chlamydomonadales</taxon>
        <taxon>Volvocaceae</taxon>
        <taxon>Gonium</taxon>
    </lineage>
</organism>
<feature type="compositionally biased region" description="Low complexity" evidence="1">
    <location>
        <begin position="354"/>
        <end position="368"/>
    </location>
</feature>
<name>A0A150FYU0_GONPE</name>
<gene>
    <name evidence="2" type="ORF">GPECTOR_119g403</name>
</gene>
<dbReference type="EMBL" id="LSYV01000119">
    <property type="protein sequence ID" value="KXZ42772.1"/>
    <property type="molecule type" value="Genomic_DNA"/>
</dbReference>
<reference evidence="3" key="1">
    <citation type="journal article" date="2016" name="Nat. Commun.">
        <title>The Gonium pectorale genome demonstrates co-option of cell cycle regulation during the evolution of multicellularity.</title>
        <authorList>
            <person name="Hanschen E.R."/>
            <person name="Marriage T.N."/>
            <person name="Ferris P.J."/>
            <person name="Hamaji T."/>
            <person name="Toyoda A."/>
            <person name="Fujiyama A."/>
            <person name="Neme R."/>
            <person name="Noguchi H."/>
            <person name="Minakuchi Y."/>
            <person name="Suzuki M."/>
            <person name="Kawai-Toyooka H."/>
            <person name="Smith D.R."/>
            <person name="Sparks H."/>
            <person name="Anderson J."/>
            <person name="Bakaric R."/>
            <person name="Luria V."/>
            <person name="Karger A."/>
            <person name="Kirschner M.W."/>
            <person name="Durand P.M."/>
            <person name="Michod R.E."/>
            <person name="Nozaki H."/>
            <person name="Olson B.J."/>
        </authorList>
    </citation>
    <scope>NUCLEOTIDE SEQUENCE [LARGE SCALE GENOMIC DNA]</scope>
    <source>
        <strain evidence="3">NIES-2863</strain>
    </source>
</reference>
<feature type="region of interest" description="Disordered" evidence="1">
    <location>
        <begin position="344"/>
        <end position="441"/>
    </location>
</feature>
<feature type="compositionally biased region" description="Gly residues" evidence="1">
    <location>
        <begin position="394"/>
        <end position="407"/>
    </location>
</feature>
<feature type="compositionally biased region" description="Low complexity" evidence="1">
    <location>
        <begin position="375"/>
        <end position="388"/>
    </location>
</feature>
<proteinExistence type="predicted"/>
<keyword evidence="3" id="KW-1185">Reference proteome</keyword>
<dbReference type="AlphaFoldDB" id="A0A150FYU0"/>
<sequence length="590" mass="60613">MLSGSDASRRVEKSSSYRIGGITWYTSTPAGSTSSSAAADLKLKLSRDGTLNAGGGFSVTQSAARNPSQNRWISYLTGGDGGQGRPQAATAAWITTPRFFDCCSVFPSRAYYLGEADTGPSGTTAAQGYYFVAEVGYNPLSNSLGVSTSQAQAASLNYPGATPAVSKLVVTRGDESLGFAGVEAIGQVNALVNFAGQQPLFALLDADPRVEQYGQVVAYPYSIFTPWDPITCTQVLVTGVASTGLNLLRGNLTNGTIELPSDRIGNADGASAPAAGLTQVPAGLAPFCLQWFNLQTLDAYRSFREQVSQAYHNDYFDNGYGYSDYHHDGGDADTGYERQAVPATEEEGDMLAHSKGSPTPRPSGSSTGPAGGGPSTSSGPSTKAAAPTDRMPAGDGGAGPAGNGGDQQGYRQQALGAGQGRQQAAVGGTPGGSSASTLLLNSGGLSGQQGALRQVASQVADALSDSPAGHAAQRLANTSWTNAMKARQVAAQAAALRAEAVLRVIVRVAGAGSPFTAALLELQDAWYGSAARLSNAAVDAAIRRLEAGLPQEVLQELRKRAVEMAAQLTTSPAVQQAVQQQAVRADGGRG</sequence>
<evidence type="ECO:0000313" key="3">
    <source>
        <dbReference type="Proteomes" id="UP000075714"/>
    </source>
</evidence>
<evidence type="ECO:0000256" key="1">
    <source>
        <dbReference type="SAM" id="MobiDB-lite"/>
    </source>
</evidence>
<dbReference type="Proteomes" id="UP000075714">
    <property type="component" value="Unassembled WGS sequence"/>
</dbReference>
<accession>A0A150FYU0</accession>
<evidence type="ECO:0000313" key="2">
    <source>
        <dbReference type="EMBL" id="KXZ42772.1"/>
    </source>
</evidence>
<feature type="compositionally biased region" description="Low complexity" evidence="1">
    <location>
        <begin position="408"/>
        <end position="441"/>
    </location>
</feature>